<dbReference type="SMART" id="SM00369">
    <property type="entry name" value="LRR_TYP"/>
    <property type="match status" value="5"/>
</dbReference>
<dbReference type="Gene3D" id="3.80.10.10">
    <property type="entry name" value="Ribonuclease Inhibitor"/>
    <property type="match status" value="2"/>
</dbReference>
<dbReference type="SUPFAM" id="SSF52058">
    <property type="entry name" value="L domain-like"/>
    <property type="match status" value="2"/>
</dbReference>
<dbReference type="PROSITE" id="PS51450">
    <property type="entry name" value="LRR"/>
    <property type="match status" value="6"/>
</dbReference>
<keyword evidence="2" id="KW-0677">Repeat</keyword>
<evidence type="ECO:0000256" key="3">
    <source>
        <dbReference type="SAM" id="SignalP"/>
    </source>
</evidence>
<feature type="chain" id="PRO_5011502973" evidence="3">
    <location>
        <begin position="25"/>
        <end position="1114"/>
    </location>
</feature>
<dbReference type="Pfam" id="PF12799">
    <property type="entry name" value="LRR_4"/>
    <property type="match status" value="1"/>
</dbReference>
<feature type="signal peptide" evidence="3">
    <location>
        <begin position="1"/>
        <end position="24"/>
    </location>
</feature>
<dbReference type="Proteomes" id="UP000199512">
    <property type="component" value="Unassembled WGS sequence"/>
</dbReference>
<dbReference type="InterPro" id="IPR007253">
    <property type="entry name" value="Cell_wall-bd_2"/>
</dbReference>
<dbReference type="InterPro" id="IPR051922">
    <property type="entry name" value="Bact_Sporulation_Assoc"/>
</dbReference>
<proteinExistence type="predicted"/>
<protein>
    <submittedName>
        <fullName evidence="4">Leucine Rich repeat-containing protein</fullName>
    </submittedName>
</protein>
<sequence>MNKKFIVSAIVVSVMLCLNLNVYADKSDNIERIGGVDRYNTGVELSKKIYSKSKKAIIVSGEDYPDALSGGNISMTENIPLFMTQKDKLNKEVFNELKRLNVNEVVIVGGKNSVSDSVEDNLNKNFSVSRIYGKDREETSLEVYRRISRNRNIETVGVSNGHKFSDSLAAIPYLNQENGILILSNGENISNKLEFVLDNKKVILFGGENSISNKFKRKIKSTRISGNDRYETAEKIGEEFCKNNGKTLENMRYLIITSGINYPDALSSIPLSLNKSCPIIFSSPDSIKKIGFTKYGRKIFIVGGENSVNKSIENKLKINEISDENKNTSSKSNSKEEYIDIPDKLFLKVLNKNIDPKRSDNQKISKNDMLKLKQLSVYGPNTVDITNIKPNQKREEIIPMKKIDSKWMVSRGMKSIEGIQYAKNLEAIEISECEIENIKPLKNLKKLRYIEIDRNRIKDINALSGLTELNHLKLYNNLITDITPLSKLKKLKYLDIHYNVDNNGKNGISDISSLKNLKSLEFLDVSANHLKNIDVLNEMPNLKMVDFSNNNIDDYTKIQNKIIEISQIGYGNCGFFGQNYDINKKYEIPPEGGEIVIKNPSKGLKKIAMEMYEIPTFFTEFDAKIKNSLNSGNTDVFENERIIKSIIKSISYDEYKDQFIINILPNNTDEDRNQELGFTGKTEEYAWNFLGIKINQKHISDKTEIKMDMETKKFYVDLLNKYNKTEKKYVNLTDEASIDYKKIDYNTKITKGDMKKLRVFTVVDRDVNDKLVDPLKYATNLEEFQCMLNNKELKRELKNFDFLSSCKKLKKLYYINQDYKELNKSGAVDLSSLGNNKDLEDFRMNATNTSDISGIKDLKLKNLSLEENNIYSVFNIIGIDTLERLDLENNKISNLNGFENLKNLRTLYVYGNNITTLKPLYNLNELEALLAEDNKIKNIDGIENLNLYRLRLQGNPLENNYMDSIKKMKNINHLCVGKINTEDFNWLQYNLIRPENKIVSDLEENNPREEFFENLDLEYEVTKDEIKENKIIIVDNKLKYADGKYISIGKNKNVNFKNDKIEIDISNITISENNNIVKFALNYDEENNEYQYNNGYYGQPSHIEGKINLIIKLK</sequence>
<reference evidence="4 5" key="1">
    <citation type="submission" date="2016-10" db="EMBL/GenBank/DDBJ databases">
        <authorList>
            <person name="de Groot N.N."/>
        </authorList>
    </citation>
    <scope>NUCLEOTIDE SEQUENCE [LARGE SCALE GENOMIC DNA]</scope>
    <source>
        <strain evidence="4 5">Calf135</strain>
    </source>
</reference>
<dbReference type="OrthoDB" id="1741958at2"/>
<dbReference type="STRING" id="215200.SAMN05216454_10560"/>
<dbReference type="RefSeq" id="WP_091975088.1">
    <property type="nucleotide sequence ID" value="NZ_FODF01000005.1"/>
</dbReference>
<keyword evidence="1" id="KW-0433">Leucine-rich repeat</keyword>
<organism evidence="4 5">
    <name type="scientific">Peptostreptococcus russellii</name>
    <dbReference type="NCBI Taxonomy" id="215200"/>
    <lineage>
        <taxon>Bacteria</taxon>
        <taxon>Bacillati</taxon>
        <taxon>Bacillota</taxon>
        <taxon>Clostridia</taxon>
        <taxon>Peptostreptococcales</taxon>
        <taxon>Peptostreptococcaceae</taxon>
        <taxon>Peptostreptococcus</taxon>
    </lineage>
</organism>
<dbReference type="Gene3D" id="3.40.50.12090">
    <property type="match status" value="3"/>
</dbReference>
<accession>A0A1H8H999</accession>
<dbReference type="InterPro" id="IPR032675">
    <property type="entry name" value="LRR_dom_sf"/>
</dbReference>
<dbReference type="AlphaFoldDB" id="A0A1H8H999"/>
<dbReference type="SMART" id="SM00365">
    <property type="entry name" value="LRR_SD22"/>
    <property type="match status" value="8"/>
</dbReference>
<evidence type="ECO:0000256" key="2">
    <source>
        <dbReference type="ARBA" id="ARBA00022737"/>
    </source>
</evidence>
<dbReference type="EMBL" id="FODF01000005">
    <property type="protein sequence ID" value="SEN52802.1"/>
    <property type="molecule type" value="Genomic_DNA"/>
</dbReference>
<name>A0A1H8H999_9FIRM</name>
<dbReference type="Pfam" id="PF04122">
    <property type="entry name" value="CW_binding_2"/>
    <property type="match status" value="3"/>
</dbReference>
<dbReference type="PANTHER" id="PTHR30032">
    <property type="entry name" value="N-ACETYLMURAMOYL-L-ALANINE AMIDASE-RELATED"/>
    <property type="match status" value="1"/>
</dbReference>
<gene>
    <name evidence="4" type="ORF">SAMN05216454_10560</name>
</gene>
<dbReference type="InterPro" id="IPR025875">
    <property type="entry name" value="Leu-rich_rpt_4"/>
</dbReference>
<dbReference type="InterPro" id="IPR001611">
    <property type="entry name" value="Leu-rich_rpt"/>
</dbReference>
<evidence type="ECO:0000313" key="4">
    <source>
        <dbReference type="EMBL" id="SEN52802.1"/>
    </source>
</evidence>
<evidence type="ECO:0000256" key="1">
    <source>
        <dbReference type="ARBA" id="ARBA00022614"/>
    </source>
</evidence>
<keyword evidence="3" id="KW-0732">Signal</keyword>
<dbReference type="PANTHER" id="PTHR30032:SF8">
    <property type="entry name" value="GERMINATION-SPECIFIC N-ACETYLMURAMOYL-L-ALANINE AMIDASE"/>
    <property type="match status" value="1"/>
</dbReference>
<dbReference type="InterPro" id="IPR003591">
    <property type="entry name" value="Leu-rich_rpt_typical-subtyp"/>
</dbReference>
<keyword evidence="5" id="KW-1185">Reference proteome</keyword>
<evidence type="ECO:0000313" key="5">
    <source>
        <dbReference type="Proteomes" id="UP000199512"/>
    </source>
</evidence>